<feature type="domain" description="Ground-like" evidence="2">
    <location>
        <begin position="20"/>
        <end position="89"/>
    </location>
</feature>
<dbReference type="Proteomes" id="UP000277928">
    <property type="component" value="Unassembled WGS sequence"/>
</dbReference>
<evidence type="ECO:0000256" key="1">
    <source>
        <dbReference type="SAM" id="SignalP"/>
    </source>
</evidence>
<protein>
    <recommendedName>
        <fullName evidence="2">Ground-like domain-containing protein</fullName>
    </recommendedName>
</protein>
<feature type="signal peptide" evidence="1">
    <location>
        <begin position="1"/>
        <end position="23"/>
    </location>
</feature>
<organism evidence="3 4">
    <name type="scientific">Litomosoides sigmodontis</name>
    <name type="common">Filarial nematode worm</name>
    <dbReference type="NCBI Taxonomy" id="42156"/>
    <lineage>
        <taxon>Eukaryota</taxon>
        <taxon>Metazoa</taxon>
        <taxon>Ecdysozoa</taxon>
        <taxon>Nematoda</taxon>
        <taxon>Chromadorea</taxon>
        <taxon>Rhabditida</taxon>
        <taxon>Spirurina</taxon>
        <taxon>Spiruromorpha</taxon>
        <taxon>Filarioidea</taxon>
        <taxon>Onchocercidae</taxon>
        <taxon>Litomosoides</taxon>
    </lineage>
</organism>
<accession>A0A3P6TCC8</accession>
<proteinExistence type="predicted"/>
<sequence length="92" mass="10441">MLTEMIALLTKAVRLFLFGYICCDKQLEEMMENVMNANNNNLLNVAKRIDKNARTLRGKFETVVAFDDFAYKGLFKAGKACRVLKNGMQALT</sequence>
<dbReference type="OMA" id="REDCFIN"/>
<evidence type="ECO:0000313" key="3">
    <source>
        <dbReference type="EMBL" id="VDK85796.1"/>
    </source>
</evidence>
<evidence type="ECO:0000313" key="4">
    <source>
        <dbReference type="Proteomes" id="UP000277928"/>
    </source>
</evidence>
<reference evidence="3 4" key="1">
    <citation type="submission" date="2018-08" db="EMBL/GenBank/DDBJ databases">
        <authorList>
            <person name="Laetsch R D."/>
            <person name="Stevens L."/>
            <person name="Kumar S."/>
            <person name="Blaxter L. M."/>
        </authorList>
    </citation>
    <scope>NUCLEOTIDE SEQUENCE [LARGE SCALE GENOMIC DNA]</scope>
</reference>
<dbReference type="Pfam" id="PF04155">
    <property type="entry name" value="Ground-like"/>
    <property type="match status" value="1"/>
</dbReference>
<dbReference type="InterPro" id="IPR007284">
    <property type="entry name" value="Ground-like_dom"/>
</dbReference>
<dbReference type="OrthoDB" id="5783997at2759"/>
<keyword evidence="4" id="KW-1185">Reference proteome</keyword>
<feature type="chain" id="PRO_5018057722" description="Ground-like domain-containing protein" evidence="1">
    <location>
        <begin position="24"/>
        <end position="92"/>
    </location>
</feature>
<dbReference type="EMBL" id="UYRX01000732">
    <property type="protein sequence ID" value="VDK85796.1"/>
    <property type="molecule type" value="Genomic_DNA"/>
</dbReference>
<keyword evidence="1" id="KW-0732">Signal</keyword>
<evidence type="ECO:0000259" key="2">
    <source>
        <dbReference type="Pfam" id="PF04155"/>
    </source>
</evidence>
<gene>
    <name evidence="3" type="ORF">NLS_LOCUS7296</name>
</gene>
<dbReference type="AlphaFoldDB" id="A0A3P6TCC8"/>
<name>A0A3P6TCC8_LITSI</name>